<feature type="transmembrane region" description="Helical" evidence="1">
    <location>
        <begin position="17"/>
        <end position="35"/>
    </location>
</feature>
<dbReference type="InterPro" id="IPR025338">
    <property type="entry name" value="DUF4244"/>
</dbReference>
<sequence>MIRKLRTHEFGQATAEYALVIVAAAGIALVLIAWATQSGSLPRLFDAVIERVIGMVPGG</sequence>
<evidence type="ECO:0000256" key="1">
    <source>
        <dbReference type="SAM" id="Phobius"/>
    </source>
</evidence>
<gene>
    <name evidence="2" type="ORF">MNBD_ACTINO02-2345</name>
</gene>
<keyword evidence="1" id="KW-0472">Membrane</keyword>
<organism evidence="2">
    <name type="scientific">hydrothermal vent metagenome</name>
    <dbReference type="NCBI Taxonomy" id="652676"/>
    <lineage>
        <taxon>unclassified sequences</taxon>
        <taxon>metagenomes</taxon>
        <taxon>ecological metagenomes</taxon>
    </lineage>
</organism>
<evidence type="ECO:0008006" key="3">
    <source>
        <dbReference type="Google" id="ProtNLM"/>
    </source>
</evidence>
<accession>A0A3B0SHP5</accession>
<evidence type="ECO:0000313" key="2">
    <source>
        <dbReference type="EMBL" id="VAW05741.1"/>
    </source>
</evidence>
<dbReference type="EMBL" id="UOEK01000324">
    <property type="protein sequence ID" value="VAW05741.1"/>
    <property type="molecule type" value="Genomic_DNA"/>
</dbReference>
<keyword evidence="1" id="KW-1133">Transmembrane helix</keyword>
<proteinExistence type="predicted"/>
<dbReference type="AlphaFoldDB" id="A0A3B0SHP5"/>
<name>A0A3B0SHP5_9ZZZZ</name>
<protein>
    <recommendedName>
        <fullName evidence="3">DUF4244 domain-containing protein</fullName>
    </recommendedName>
</protein>
<reference evidence="2" key="1">
    <citation type="submission" date="2018-06" db="EMBL/GenBank/DDBJ databases">
        <authorList>
            <person name="Zhirakovskaya E."/>
        </authorList>
    </citation>
    <scope>NUCLEOTIDE SEQUENCE</scope>
</reference>
<dbReference type="Pfam" id="PF14029">
    <property type="entry name" value="DUF4244"/>
    <property type="match status" value="1"/>
</dbReference>
<keyword evidence="1" id="KW-0812">Transmembrane</keyword>